<dbReference type="OrthoDB" id="8125412at2"/>
<dbReference type="RefSeq" id="WP_145271621.1">
    <property type="nucleotide sequence ID" value="NZ_CP036426.1"/>
</dbReference>
<sequence>MSLIDHPTGGYRFLPGIAPYSCGVVAAPGFEIARVTLHRPAPYREGMERIRGVLEAEGRPASALCAVELRSPRPFGFEGFAEFNAGYARILEDWGVFVDGINPVARTNVAPEVAPPREPALYAFSYARPGGDEAGPPTFVVAGAGELPEGVLEAGAIVRAEETGPGAILEKARFVMGLMEARLRGLGAGWEGVTAVDLYTIHPVAPLLPGVVLGPIGPAAEHGVRWFYSRPPIRGIEFEMDLRGVRSELRIG</sequence>
<name>A0A518H4M8_9BACT</name>
<accession>A0A518H4M8</accession>
<gene>
    <name evidence="1" type="ORF">ElP_37040</name>
</gene>
<dbReference type="EMBL" id="CP036426">
    <property type="protein sequence ID" value="QDV35796.1"/>
    <property type="molecule type" value="Genomic_DNA"/>
</dbReference>
<keyword evidence="2" id="KW-1185">Reference proteome</keyword>
<dbReference type="AlphaFoldDB" id="A0A518H4M8"/>
<protein>
    <recommendedName>
        <fullName evidence="3">RidA family protein</fullName>
    </recommendedName>
</protein>
<evidence type="ECO:0000313" key="2">
    <source>
        <dbReference type="Proteomes" id="UP000317835"/>
    </source>
</evidence>
<dbReference type="KEGG" id="tpla:ElP_37040"/>
<organism evidence="1 2">
    <name type="scientific">Tautonia plasticadhaerens</name>
    <dbReference type="NCBI Taxonomy" id="2527974"/>
    <lineage>
        <taxon>Bacteria</taxon>
        <taxon>Pseudomonadati</taxon>
        <taxon>Planctomycetota</taxon>
        <taxon>Planctomycetia</taxon>
        <taxon>Isosphaerales</taxon>
        <taxon>Isosphaeraceae</taxon>
        <taxon>Tautonia</taxon>
    </lineage>
</organism>
<evidence type="ECO:0008006" key="3">
    <source>
        <dbReference type="Google" id="ProtNLM"/>
    </source>
</evidence>
<evidence type="ECO:0000313" key="1">
    <source>
        <dbReference type="EMBL" id="QDV35796.1"/>
    </source>
</evidence>
<proteinExistence type="predicted"/>
<dbReference type="Proteomes" id="UP000317835">
    <property type="component" value="Chromosome"/>
</dbReference>
<reference evidence="1 2" key="1">
    <citation type="submission" date="2019-02" db="EMBL/GenBank/DDBJ databases">
        <title>Deep-cultivation of Planctomycetes and their phenomic and genomic characterization uncovers novel biology.</title>
        <authorList>
            <person name="Wiegand S."/>
            <person name="Jogler M."/>
            <person name="Boedeker C."/>
            <person name="Pinto D."/>
            <person name="Vollmers J."/>
            <person name="Rivas-Marin E."/>
            <person name="Kohn T."/>
            <person name="Peeters S.H."/>
            <person name="Heuer A."/>
            <person name="Rast P."/>
            <person name="Oberbeckmann S."/>
            <person name="Bunk B."/>
            <person name="Jeske O."/>
            <person name="Meyerdierks A."/>
            <person name="Storesund J.E."/>
            <person name="Kallscheuer N."/>
            <person name="Luecker S."/>
            <person name="Lage O.M."/>
            <person name="Pohl T."/>
            <person name="Merkel B.J."/>
            <person name="Hornburger P."/>
            <person name="Mueller R.-W."/>
            <person name="Bruemmer F."/>
            <person name="Labrenz M."/>
            <person name="Spormann A.M."/>
            <person name="Op den Camp H."/>
            <person name="Overmann J."/>
            <person name="Amann R."/>
            <person name="Jetten M.S.M."/>
            <person name="Mascher T."/>
            <person name="Medema M.H."/>
            <person name="Devos D.P."/>
            <person name="Kaster A.-K."/>
            <person name="Ovreas L."/>
            <person name="Rohde M."/>
            <person name="Galperin M.Y."/>
            <person name="Jogler C."/>
        </authorList>
    </citation>
    <scope>NUCLEOTIDE SEQUENCE [LARGE SCALE GENOMIC DNA]</scope>
    <source>
        <strain evidence="1 2">ElP</strain>
    </source>
</reference>